<sequence>MINVATIASSRYVGPLKARVDEWQKQLSLFSQTLEEWLTCQRNWLYLESIFSAPDIQRQLPAEAKMFLQVDKSWKEIMRKVNRLPNALRAATQPGLLESFQNNNALLDQIQKCLEAYLESKRVIFPRFYFLSNDELLEILAQTRNPQAVQPHLRKCFDSIAKLEFVLTNDILAMLSPEGERVGLGKGLKARGNVEDWLGKVEEAMFASLRRLSKAAIADYQTKERVHWVVAGHPSQVTRLSYCFMGGGELCFLVLRTYWFFELVMGLKFTEGTLQFLNDICAVTVLKSTSNKHCIFSVKVDSVDNFDWQRQLRYYWDLDLDNCVARMALSQYTYAYEYLGACPRLVITPLTDRCYLCLMGALQLDLGGAPAGPAGTGKTETTKDLAKALAIQCVVFNCSDGLDYKMMGRFFSGLAQSGAWCCFDEFNRIDIEVLSVIAQQLITIRNAKAAKLSRFMFEGREIKLVMTCAAFITMNPGYAGRTELPDNLKALFRPFSMMVPNYALIAEVILYSEGFESSKTLARKMTQMYKLCSEQLSQQDHYDFGMRAVKSVLVMAGSLKRENPNLNEDVVLIRALRDSNLPKFLTDDAVLFSGIISDLFPGVIIPEHDYGTLQSTIIEVMLSKGLQAEDTMVHKVIQLFETMLVRHGVMLVGPTGGGKTTVYQVLADSLAALHEAGEENPFYQPVKTYVLNPKSITMGELYGEVNNLTLEWKDGLMALSVRAAVVDTSEDHKWIISDGPVDALWIENLNTVLDDNKMLCLANSERIKLTPYIHMMFEVEDLRVASPATVSRCGMVYIDPEELKWIPYVKTWMAGLEDRVGFTKALLSKRENFQCSFKLTPNTLIYFPFFFLQEQSRLNSLVCQTFVFCYLWSVGGNLTENYWDGFDTFIRQQFEDNPDAKLPTSGDLWSLFIDFETKRLDPWERIIPTFKYSHTVPFFEMLVPTTDTVRYGFLMEKLLAVRHSVLFTGITGVGKSVVARALLNRIQEEAGYVPVYLNFSAQTSSIRTQEIIESKLEKKRKNILGAPGSKRVVIFVDDLNMPKLDRYGSQPPIELLRQYQDFGGFYDREKLIEVPVMSCAPPGGGRNPVTARFIRHFAMLCLPTPSEHSLKQIFEAILKGFLADFSTTVRQSAKSIVEAAVEIYQRMSIDLLPTPAKSHYVFNLRDLSKCVQGMLQCSPMSVRDQAQIFRLFCHESQRVFHDRLICSEDKQYFYSMLSDMKPFTLLCCFSKMAVNEEGSGKRLLLISLAHMNANNFKFIFNFPHRIARMIRQERGNALLVGVGGTGKQSLTRLASHICGYKCFQIELSRGYNYDTFHDDLRKLYKMAGVEDKDMVFLFTDTQIVVEEFLEDINNILNSGEVPNLFEKDELEFVMAATRPKAKEAGIPEGNRDEFFINRVRQKLHIVLCMSPVGDAFRARCRMFPSLVNCCTIDWFVQWPREALNSVSRTFFLHIDLGSERMKEKLSRMCVDIHMSVTEMAEQYYAELRRRYYTTPTSYLELINLYLTMLGEKRKQLVSARDRVKNGLTKLLETNVLVDKMKLDLSALEPVLKEKSVDVEALMEKLAVDQENADQVQKDEAVAKVKAEETQAIADDAQRDLDEALPALDAANKALDSLDKADISEIRVFTKPPDLVMTVMEAICILLNCLACSDPWGHGEPDWATAKQLLGDSTFLRRLLEYDKENIGRQVLLKLQKYINNPDFVPEKVEKVSKACKSMCMWVRAMDLYSRIVKVVEPKRQKLNAAQAELDATLATLRDKQKKLRQVEEQIQELQDQYERSLEEKEGLGKTMALTQARLNRAGKLTAALGDEQVRWEESILNFEAEISNITGNVFIAAACVAYYGAFTAHYRQLVNRWIKQCQELDIPISPDFSLINILGDPYEIRQWNTDGLPRDYVSTENGILVTRGRRWPLMIDPQDQANRWIRNKEANDGLKIIKLTDAGFLRTLENAIRLGSPVLLEELRETLDPALEPILLKQTFVAGGRLLIRLGDSDIDYDKNFRFYMTTKMPNPHYLPEVCIKVTIINFTVTRSGLEDQLLSDVVRLERPELEEQRTQLIVRINADKNQLKAIEDKILKMLFTSEGNILDKEELINTLQESKLDLQQQFLRLVEAETTEEKINAAREKYRPVATRGSVMYFVIASLSEIDPMYQFSLKYFKQLFNTTIETSEKNDVLEERLAILLSQTLYATYTNVSRGLFEQHKLIYSFMLCIEIMRQKEELTDLEWNFFLRGAAGLDKVYLGRLFNIYLMNSKKKEDKPHESWDSRLTMFQKLIVIVSALTEFVIENLGKQFIENPPVDLATLYQDMSPSTPLVFILSTGSDPMGAFQRFAKERGYSERVQSISLGQGQGPIAERMIKDALKSGNWVFLQNCHLAVSWMLAMEELIKTFTDFRLYLSSMPCAIFPVTVLQNSVKVTNEPPKGLRANIRRAFTEMTSSFFEENILGKTWRKIIFGICFFHAIIQERKKFGPLGWNICYEFNDSDRECALLNLNLYCQEGKVPWDALIYITGEITYGGRVTDAWDQRCLRTVLRRFFAPETLEEDYKYSESGIYFAPVADSLQDFKDYIENLPLIDDPEIFGMHENANLRKETNTLITTILDVQPRSTAQGTGKSNDEIVEELATSILAKIPGMEAIAGFVVMSEEMERVYHSFLNNQVPSLWANAAYPSLKPLGGWVKDLVLRTAFVDFWLKRGKPKSFWISGFFFPQGFLTGKYSLFPLFLIFWHNDCIKTLPSPEDGVLVHGMFMDASRWDDEEMVIEDALPRQMNPVLPVVHFEPHQNYEPDPSLYHAPLYKTGARAGTLSTTGHSTNFVVTVLLPSKRPSDYWISKGSALLCQLNE</sequence>
<dbReference type="Gene3D" id="3.20.180.20">
    <property type="entry name" value="Dynein heavy chain, N-terminal domain 2"/>
    <property type="match status" value="1"/>
</dbReference>
<dbReference type="Ensembl" id="ENSPMRT00000032369.1">
    <property type="protein sequence ID" value="ENSPMRP00000030519.1"/>
    <property type="gene ID" value="ENSPMRG00000019357.1"/>
</dbReference>
<dbReference type="Pfam" id="PF12777">
    <property type="entry name" value="MT"/>
    <property type="match status" value="1"/>
</dbReference>
<dbReference type="Pfam" id="PF12780">
    <property type="entry name" value="AAA_8"/>
    <property type="match status" value="1"/>
</dbReference>
<dbReference type="FunFam" id="1.20.920.20:FF:000006">
    <property type="entry name" value="Dynein, axonemal, heavy chain 6"/>
    <property type="match status" value="1"/>
</dbReference>
<dbReference type="FunFam" id="3.40.50.300:FF:000223">
    <property type="entry name" value="Dynein heavy chain 3, axonemal"/>
    <property type="match status" value="1"/>
</dbReference>
<evidence type="ECO:0000256" key="4">
    <source>
        <dbReference type="ARBA" id="ARBA00022701"/>
    </source>
</evidence>
<dbReference type="InterPro" id="IPR041658">
    <property type="entry name" value="AAA_lid_11"/>
</dbReference>
<dbReference type="FunFam" id="1.20.140.100:FF:000004">
    <property type="entry name" value="Dynein axonemal heavy chain 6"/>
    <property type="match status" value="1"/>
</dbReference>
<dbReference type="FunFam" id="3.40.50.300:FF:002141">
    <property type="entry name" value="Dynein heavy chain"/>
    <property type="match status" value="1"/>
</dbReference>
<dbReference type="InterPro" id="IPR027417">
    <property type="entry name" value="P-loop_NTPase"/>
</dbReference>
<dbReference type="SUPFAM" id="SSF52540">
    <property type="entry name" value="P-loop containing nucleoside triphosphate hydrolases"/>
    <property type="match status" value="4"/>
</dbReference>
<comment type="subcellular location">
    <subcellularLocation>
        <location evidence="1">Cytoplasm</location>
        <location evidence="1">Cytoskeleton</location>
        <location evidence="1">Cilium axoneme</location>
    </subcellularLocation>
</comment>
<keyword evidence="11" id="KW-0206">Cytoskeleton</keyword>
<dbReference type="InterPro" id="IPR042228">
    <property type="entry name" value="Dynein_linker_3"/>
</dbReference>
<keyword evidence="12" id="KW-0966">Cell projection</keyword>
<dbReference type="FunFam" id="1.10.8.1220:FF:000001">
    <property type="entry name" value="Dynein axonemal heavy chain 5"/>
    <property type="match status" value="1"/>
</dbReference>
<keyword evidence="6" id="KW-0067">ATP-binding</keyword>
<dbReference type="Pfam" id="PF12775">
    <property type="entry name" value="AAA_7"/>
    <property type="match status" value="1"/>
</dbReference>
<dbReference type="FunFam" id="3.40.50.300:FF:001143">
    <property type="entry name" value="Dynein axonemal heavy chain 6"/>
    <property type="match status" value="1"/>
</dbReference>
<dbReference type="InterPro" id="IPR043160">
    <property type="entry name" value="Dynein_C_barrel"/>
</dbReference>
<protein>
    <submittedName>
        <fullName evidence="15">Dynein axonemal heavy chain 6</fullName>
    </submittedName>
</protein>
<evidence type="ECO:0000313" key="16">
    <source>
        <dbReference type="Proteomes" id="UP000472272"/>
    </source>
</evidence>
<dbReference type="Gene3D" id="3.40.50.300">
    <property type="entry name" value="P-loop containing nucleotide triphosphate hydrolases"/>
    <property type="match status" value="6"/>
</dbReference>
<dbReference type="FunFam" id="3.10.490.20:FF:000005">
    <property type="entry name" value="Dynein axonemal heavy chain 6"/>
    <property type="match status" value="1"/>
</dbReference>
<dbReference type="FunFam" id="1.20.920.30:FF:000002">
    <property type="entry name" value="Dynein axonemal heavy chain 3"/>
    <property type="match status" value="1"/>
</dbReference>
<reference evidence="15" key="2">
    <citation type="submission" date="2025-08" db="UniProtKB">
        <authorList>
            <consortium name="Ensembl"/>
        </authorList>
    </citation>
    <scope>IDENTIFICATION</scope>
</reference>
<dbReference type="PANTHER" id="PTHR22878:SF67">
    <property type="entry name" value="DYNEIN AXONEMAL HEAVY CHAIN 6"/>
    <property type="match status" value="1"/>
</dbReference>
<evidence type="ECO:0000256" key="11">
    <source>
        <dbReference type="ARBA" id="ARBA00023212"/>
    </source>
</evidence>
<dbReference type="Gene3D" id="1.10.8.720">
    <property type="entry name" value="Region D6 of dynein motor"/>
    <property type="match status" value="1"/>
</dbReference>
<keyword evidence="3" id="KW-0963">Cytoplasm</keyword>
<dbReference type="Pfam" id="PF08393">
    <property type="entry name" value="DHC_N2"/>
    <property type="match status" value="1"/>
</dbReference>
<dbReference type="Gene3D" id="3.10.490.20">
    <property type="match status" value="1"/>
</dbReference>
<comment type="similarity">
    <text evidence="2">Belongs to the dynein heavy chain family.</text>
</comment>
<dbReference type="GO" id="GO:0005874">
    <property type="term" value="C:microtubule"/>
    <property type="evidence" value="ECO:0007669"/>
    <property type="project" value="UniProtKB-KW"/>
</dbReference>
<dbReference type="Pfam" id="PF18199">
    <property type="entry name" value="Dynein_C"/>
    <property type="match status" value="1"/>
</dbReference>
<evidence type="ECO:0000256" key="8">
    <source>
        <dbReference type="ARBA" id="ARBA00023054"/>
    </source>
</evidence>
<dbReference type="InterPro" id="IPR013602">
    <property type="entry name" value="Dynein_heavy_linker"/>
</dbReference>
<dbReference type="InterPro" id="IPR043157">
    <property type="entry name" value="Dynein_AAA1S"/>
</dbReference>
<dbReference type="GeneTree" id="ENSGT00940000154761"/>
<evidence type="ECO:0000256" key="6">
    <source>
        <dbReference type="ARBA" id="ARBA00022840"/>
    </source>
</evidence>
<dbReference type="Pfam" id="PF12774">
    <property type="entry name" value="AAA_6"/>
    <property type="match status" value="1"/>
</dbReference>
<evidence type="ECO:0000256" key="10">
    <source>
        <dbReference type="ARBA" id="ARBA00023175"/>
    </source>
</evidence>
<dbReference type="SMART" id="SM00382">
    <property type="entry name" value="AAA"/>
    <property type="match status" value="3"/>
</dbReference>
<feature type="domain" description="AAA+ ATPase" evidence="14">
    <location>
        <begin position="961"/>
        <end position="1104"/>
    </location>
</feature>
<dbReference type="Gene3D" id="1.20.58.1120">
    <property type="match status" value="1"/>
</dbReference>
<dbReference type="PANTHER" id="PTHR22878">
    <property type="entry name" value="DYNEIN HEAVY CHAIN 6, AXONEMAL-LIKE-RELATED"/>
    <property type="match status" value="1"/>
</dbReference>
<evidence type="ECO:0000256" key="9">
    <source>
        <dbReference type="ARBA" id="ARBA00023069"/>
    </source>
</evidence>
<evidence type="ECO:0000256" key="3">
    <source>
        <dbReference type="ARBA" id="ARBA00022490"/>
    </source>
</evidence>
<keyword evidence="5" id="KW-0547">Nucleotide-binding</keyword>
<dbReference type="GO" id="GO:0005930">
    <property type="term" value="C:axoneme"/>
    <property type="evidence" value="ECO:0007669"/>
    <property type="project" value="UniProtKB-SubCell"/>
</dbReference>
<evidence type="ECO:0000256" key="7">
    <source>
        <dbReference type="ARBA" id="ARBA00023017"/>
    </source>
</evidence>
<dbReference type="Pfam" id="PF12781">
    <property type="entry name" value="AAA_9"/>
    <property type="match status" value="1"/>
</dbReference>
<feature type="domain" description="AAA+ ATPase" evidence="14">
    <location>
        <begin position="645"/>
        <end position="781"/>
    </location>
</feature>
<feature type="coiled-coil region" evidence="13">
    <location>
        <begin position="1739"/>
        <end position="1790"/>
    </location>
</feature>
<dbReference type="CDD" id="cd00009">
    <property type="entry name" value="AAA"/>
    <property type="match status" value="1"/>
</dbReference>
<name>A0A670K4D7_PODMU</name>
<dbReference type="InterPro" id="IPR035706">
    <property type="entry name" value="AAA_9"/>
</dbReference>
<dbReference type="FunFam" id="1.10.8.710:FF:000004">
    <property type="entry name" value="Dynein axonemal heavy chain 6"/>
    <property type="match status" value="1"/>
</dbReference>
<dbReference type="Pfam" id="PF03028">
    <property type="entry name" value="Dynein_heavy"/>
    <property type="match status" value="1"/>
</dbReference>
<evidence type="ECO:0000259" key="14">
    <source>
        <dbReference type="SMART" id="SM00382"/>
    </source>
</evidence>
<keyword evidence="16" id="KW-1185">Reference proteome</keyword>
<dbReference type="GO" id="GO:0051959">
    <property type="term" value="F:dynein light intermediate chain binding"/>
    <property type="evidence" value="ECO:0007669"/>
    <property type="project" value="InterPro"/>
</dbReference>
<dbReference type="Gene3D" id="1.20.140.100">
    <property type="entry name" value="Dynein heavy chain, N-terminal domain 2"/>
    <property type="match status" value="1"/>
</dbReference>
<dbReference type="Pfam" id="PF17852">
    <property type="entry name" value="Dynein_AAA_lid"/>
    <property type="match status" value="1"/>
</dbReference>
<reference evidence="15" key="3">
    <citation type="submission" date="2025-09" db="UniProtKB">
        <authorList>
            <consortium name="Ensembl"/>
        </authorList>
    </citation>
    <scope>IDENTIFICATION</scope>
</reference>
<dbReference type="Gene3D" id="1.10.8.710">
    <property type="match status" value="1"/>
</dbReference>
<organism evidence="15 16">
    <name type="scientific">Podarcis muralis</name>
    <name type="common">Wall lizard</name>
    <name type="synonym">Lacerta muralis</name>
    <dbReference type="NCBI Taxonomy" id="64176"/>
    <lineage>
        <taxon>Eukaryota</taxon>
        <taxon>Metazoa</taxon>
        <taxon>Chordata</taxon>
        <taxon>Craniata</taxon>
        <taxon>Vertebrata</taxon>
        <taxon>Euteleostomi</taxon>
        <taxon>Lepidosauria</taxon>
        <taxon>Squamata</taxon>
        <taxon>Bifurcata</taxon>
        <taxon>Unidentata</taxon>
        <taxon>Episquamata</taxon>
        <taxon>Laterata</taxon>
        <taxon>Lacertibaenia</taxon>
        <taxon>Lacertidae</taxon>
        <taxon>Podarcis</taxon>
    </lineage>
</organism>
<dbReference type="FunFam" id="3.40.50.300:FF:000063">
    <property type="entry name" value="dynein heavy chain 6, axonemal"/>
    <property type="match status" value="1"/>
</dbReference>
<feature type="domain" description="AAA+ ATPase" evidence="14">
    <location>
        <begin position="364"/>
        <end position="467"/>
    </location>
</feature>
<gene>
    <name evidence="15" type="primary">DNAH6</name>
</gene>
<dbReference type="InterPro" id="IPR054354">
    <property type="entry name" value="DYNC2H1-like_lid"/>
</dbReference>
<dbReference type="Pfam" id="PF22597">
    <property type="entry name" value="DYN_lid"/>
    <property type="match status" value="1"/>
</dbReference>
<dbReference type="InterPro" id="IPR024317">
    <property type="entry name" value="Dynein_heavy_chain_D4_dom"/>
</dbReference>
<dbReference type="Gene3D" id="1.20.920.30">
    <property type="match status" value="2"/>
</dbReference>
<dbReference type="FunFam" id="3.20.180.20:FF:000004">
    <property type="entry name" value="Dynein axonemal heavy chain 6"/>
    <property type="match status" value="1"/>
</dbReference>
<keyword evidence="7" id="KW-0243">Dynein</keyword>
<accession>A0A670K4D7</accession>
<dbReference type="FunFam" id="3.40.50.300:FF:000362">
    <property type="entry name" value="Dynein, axonemal, heavy chain 6"/>
    <property type="match status" value="1"/>
</dbReference>
<dbReference type="Gene3D" id="1.20.1270.280">
    <property type="match status" value="1"/>
</dbReference>
<dbReference type="Gene3D" id="1.10.8.1220">
    <property type="match status" value="1"/>
</dbReference>
<evidence type="ECO:0000256" key="12">
    <source>
        <dbReference type="ARBA" id="ARBA00023273"/>
    </source>
</evidence>
<dbReference type="InterPro" id="IPR041228">
    <property type="entry name" value="Dynein_C"/>
</dbReference>
<dbReference type="GO" id="GO:0008569">
    <property type="term" value="F:minus-end-directed microtubule motor activity"/>
    <property type="evidence" value="ECO:0007669"/>
    <property type="project" value="InterPro"/>
</dbReference>
<reference evidence="15 16" key="1">
    <citation type="journal article" date="2019" name="Proc. Natl. Acad. Sci. U.S.A.">
        <title>Regulatory changes in pterin and carotenoid genes underlie balanced color polymorphisms in the wall lizard.</title>
        <authorList>
            <person name="Andrade P."/>
            <person name="Pinho C."/>
            <person name="Perez I de Lanuza G."/>
            <person name="Afonso S."/>
            <person name="Brejcha J."/>
            <person name="Rubin C.J."/>
            <person name="Wallerman O."/>
            <person name="Pereira P."/>
            <person name="Sabatino S.J."/>
            <person name="Bellati A."/>
            <person name="Pellitteri-Rosa D."/>
            <person name="Bosakova Z."/>
            <person name="Bunikis I."/>
            <person name="Carretero M.A."/>
            <person name="Feiner N."/>
            <person name="Marsik P."/>
            <person name="Pauperio F."/>
            <person name="Salvi D."/>
            <person name="Soler L."/>
            <person name="While G.M."/>
            <person name="Uller T."/>
            <person name="Font E."/>
            <person name="Andersson L."/>
            <person name="Carneiro M."/>
        </authorList>
    </citation>
    <scope>NUCLEOTIDE SEQUENCE</scope>
</reference>
<dbReference type="InterPro" id="IPR024743">
    <property type="entry name" value="Dynein_HC_stalk"/>
</dbReference>
<keyword evidence="10" id="KW-0505">Motor protein</keyword>
<dbReference type="Proteomes" id="UP000472272">
    <property type="component" value="Chromosome 17"/>
</dbReference>
<evidence type="ECO:0000313" key="15">
    <source>
        <dbReference type="Ensembl" id="ENSPMRP00000030519.1"/>
    </source>
</evidence>
<proteinExistence type="inferred from homology"/>
<evidence type="ECO:0000256" key="5">
    <source>
        <dbReference type="ARBA" id="ARBA00022741"/>
    </source>
</evidence>
<evidence type="ECO:0000256" key="2">
    <source>
        <dbReference type="ARBA" id="ARBA00008887"/>
    </source>
</evidence>
<dbReference type="InterPro" id="IPR041466">
    <property type="entry name" value="Dynein_AAA5_ext"/>
</dbReference>
<dbReference type="GO" id="GO:0030286">
    <property type="term" value="C:dynein complex"/>
    <property type="evidence" value="ECO:0007669"/>
    <property type="project" value="UniProtKB-KW"/>
</dbReference>
<dbReference type="InterPro" id="IPR004273">
    <property type="entry name" value="Dynein_heavy_D6_P-loop"/>
</dbReference>
<keyword evidence="8 13" id="KW-0175">Coiled coil</keyword>
<dbReference type="InterPro" id="IPR042219">
    <property type="entry name" value="AAA_lid_11_sf"/>
</dbReference>
<dbReference type="InterPro" id="IPR035699">
    <property type="entry name" value="AAA_6"/>
</dbReference>
<dbReference type="FunFam" id="1.10.8.720:FF:000007">
    <property type="entry name" value="Dynein axonemal heavy chain 6"/>
    <property type="match status" value="1"/>
</dbReference>
<evidence type="ECO:0000256" key="13">
    <source>
        <dbReference type="SAM" id="Coils"/>
    </source>
</evidence>
<keyword evidence="9" id="KW-0969">Cilium</keyword>
<dbReference type="GO" id="GO:0005524">
    <property type="term" value="F:ATP binding"/>
    <property type="evidence" value="ECO:0007669"/>
    <property type="project" value="UniProtKB-KW"/>
</dbReference>
<evidence type="ECO:0000256" key="1">
    <source>
        <dbReference type="ARBA" id="ARBA00004430"/>
    </source>
</evidence>
<dbReference type="GO" id="GO:0007018">
    <property type="term" value="P:microtubule-based movement"/>
    <property type="evidence" value="ECO:0007669"/>
    <property type="project" value="InterPro"/>
</dbReference>
<keyword evidence="4" id="KW-0493">Microtubule</keyword>
<dbReference type="GO" id="GO:0045505">
    <property type="term" value="F:dynein intermediate chain binding"/>
    <property type="evidence" value="ECO:0007669"/>
    <property type="project" value="InterPro"/>
</dbReference>
<dbReference type="Pfam" id="PF18198">
    <property type="entry name" value="AAA_lid_11"/>
    <property type="match status" value="1"/>
</dbReference>
<dbReference type="InterPro" id="IPR042222">
    <property type="entry name" value="Dynein_2_N"/>
</dbReference>
<dbReference type="InterPro" id="IPR026983">
    <property type="entry name" value="DHC"/>
</dbReference>
<dbReference type="Gene3D" id="1.20.920.20">
    <property type="match status" value="1"/>
</dbReference>
<dbReference type="Gene3D" id="6.10.140.1060">
    <property type="match status" value="1"/>
</dbReference>
<dbReference type="InterPro" id="IPR003593">
    <property type="entry name" value="AAA+_ATPase"/>
</dbReference>